<dbReference type="PANTHER" id="PTHR45626:SF17">
    <property type="entry name" value="HELICASE-LIKE TRANSCRIPTION FACTOR"/>
    <property type="match status" value="1"/>
</dbReference>
<evidence type="ECO:0000256" key="3">
    <source>
        <dbReference type="ARBA" id="ARBA00022806"/>
    </source>
</evidence>
<dbReference type="GO" id="GO:0005634">
    <property type="term" value="C:nucleus"/>
    <property type="evidence" value="ECO:0007669"/>
    <property type="project" value="TreeGrafter"/>
</dbReference>
<dbReference type="Gene3D" id="3.40.50.300">
    <property type="entry name" value="P-loop containing nucleotide triphosphate hydrolases"/>
    <property type="match status" value="1"/>
</dbReference>
<reference evidence="8 9" key="1">
    <citation type="submission" date="2013-07" db="EMBL/GenBank/DDBJ databases">
        <title>The Genome Sequence of Kwoniella mangroviensis CBS10435.</title>
        <authorList>
            <consortium name="The Broad Institute Genome Sequencing Platform"/>
            <person name="Cuomo C."/>
            <person name="Litvintseva A."/>
            <person name="Chen Y."/>
            <person name="Heitman J."/>
            <person name="Sun S."/>
            <person name="Springer D."/>
            <person name="Dromer F."/>
            <person name="Young S.K."/>
            <person name="Zeng Q."/>
            <person name="Gargeya S."/>
            <person name="Fitzgerald M."/>
            <person name="Abouelleil A."/>
            <person name="Alvarado L."/>
            <person name="Berlin A.M."/>
            <person name="Chapman S.B."/>
            <person name="Dewar J."/>
            <person name="Goldberg J."/>
            <person name="Griggs A."/>
            <person name="Gujja S."/>
            <person name="Hansen M."/>
            <person name="Howarth C."/>
            <person name="Imamovic A."/>
            <person name="Larimer J."/>
            <person name="McCowan C."/>
            <person name="Murphy C."/>
            <person name="Pearson M."/>
            <person name="Priest M."/>
            <person name="Roberts A."/>
            <person name="Saif S."/>
            <person name="Shea T."/>
            <person name="Sykes S."/>
            <person name="Wortman J."/>
            <person name="Nusbaum C."/>
            <person name="Birren B."/>
        </authorList>
    </citation>
    <scope>NUCLEOTIDE SEQUENCE [LARGE SCALE GENOMIC DNA]</scope>
    <source>
        <strain evidence="8 9">CBS 10435</strain>
    </source>
</reference>
<evidence type="ECO:0000259" key="7">
    <source>
        <dbReference type="PROSITE" id="PS51194"/>
    </source>
</evidence>
<protein>
    <submittedName>
        <fullName evidence="8">Uncharacterized protein</fullName>
    </submittedName>
</protein>
<dbReference type="Pfam" id="PF00271">
    <property type="entry name" value="Helicase_C"/>
    <property type="match status" value="1"/>
</dbReference>
<dbReference type="InterPro" id="IPR038718">
    <property type="entry name" value="SNF2-like_sf"/>
</dbReference>
<dbReference type="Proteomes" id="UP000092583">
    <property type="component" value="Unassembled WGS sequence"/>
</dbReference>
<dbReference type="GO" id="GO:0004386">
    <property type="term" value="F:helicase activity"/>
    <property type="evidence" value="ECO:0007669"/>
    <property type="project" value="UniProtKB-KW"/>
</dbReference>
<evidence type="ECO:0000256" key="1">
    <source>
        <dbReference type="ARBA" id="ARBA00022741"/>
    </source>
</evidence>
<dbReference type="PROSITE" id="PS51192">
    <property type="entry name" value="HELICASE_ATP_BIND_1"/>
    <property type="match status" value="1"/>
</dbReference>
<dbReference type="AlphaFoldDB" id="A0A1B9IN49"/>
<dbReference type="SMART" id="SM00487">
    <property type="entry name" value="DEXDc"/>
    <property type="match status" value="1"/>
</dbReference>
<feature type="domain" description="Helicase ATP-binding" evidence="6">
    <location>
        <begin position="88"/>
        <end position="334"/>
    </location>
</feature>
<name>A0A1B9IN49_9TREE</name>
<keyword evidence="1" id="KW-0547">Nucleotide-binding</keyword>
<proteinExistence type="predicted"/>
<keyword evidence="3" id="KW-0347">Helicase</keyword>
<dbReference type="EMBL" id="KI669464">
    <property type="protein sequence ID" value="OCF57026.1"/>
    <property type="molecule type" value="Genomic_DNA"/>
</dbReference>
<dbReference type="CDD" id="cd18793">
    <property type="entry name" value="SF2_C_SNF"/>
    <property type="match status" value="1"/>
</dbReference>
<feature type="compositionally biased region" description="Acidic residues" evidence="5">
    <location>
        <begin position="625"/>
        <end position="645"/>
    </location>
</feature>
<dbReference type="SMART" id="SM00490">
    <property type="entry name" value="HELICc"/>
    <property type="match status" value="1"/>
</dbReference>
<evidence type="ECO:0000259" key="6">
    <source>
        <dbReference type="PROSITE" id="PS51192"/>
    </source>
</evidence>
<dbReference type="InterPro" id="IPR000330">
    <property type="entry name" value="SNF2_N"/>
</dbReference>
<keyword evidence="9" id="KW-1185">Reference proteome</keyword>
<evidence type="ECO:0000256" key="5">
    <source>
        <dbReference type="SAM" id="MobiDB-lite"/>
    </source>
</evidence>
<reference evidence="9" key="2">
    <citation type="submission" date="2013-12" db="EMBL/GenBank/DDBJ databases">
        <title>Evolution of pathogenesis and genome organization in the Tremellales.</title>
        <authorList>
            <person name="Cuomo C."/>
            <person name="Litvintseva A."/>
            <person name="Heitman J."/>
            <person name="Chen Y."/>
            <person name="Sun S."/>
            <person name="Springer D."/>
            <person name="Dromer F."/>
            <person name="Young S."/>
            <person name="Zeng Q."/>
            <person name="Chapman S."/>
            <person name="Gujja S."/>
            <person name="Saif S."/>
            <person name="Birren B."/>
        </authorList>
    </citation>
    <scope>NUCLEOTIDE SEQUENCE [LARGE SCALE GENOMIC DNA]</scope>
    <source>
        <strain evidence="9">CBS 10435</strain>
    </source>
</reference>
<feature type="domain" description="Helicase C-terminal" evidence="7">
    <location>
        <begin position="453"/>
        <end position="605"/>
    </location>
</feature>
<evidence type="ECO:0000256" key="4">
    <source>
        <dbReference type="ARBA" id="ARBA00022840"/>
    </source>
</evidence>
<feature type="region of interest" description="Disordered" evidence="5">
    <location>
        <begin position="622"/>
        <end position="645"/>
    </location>
</feature>
<accession>A0A1B9IN49</accession>
<dbReference type="PANTHER" id="PTHR45626">
    <property type="entry name" value="TRANSCRIPTION TERMINATION FACTOR 2-RELATED"/>
    <property type="match status" value="1"/>
</dbReference>
<sequence length="645" mass="74138">MSSSTGGMPMSDSGPWVGTQLHDHQKVGLSKMLFMENDYRSLYETMIRQDSSLKNRQFLDLSSFSHMWTDEGGDQWSNHFSQTLGKDVTRPLQGKGMILADEMGTGKSLIVLALIEASVGAIDEWMSVSAILSEEPTYRLPKEYPMSKIFVDNAPLDNPVISAGQSRFWRESAEIDSVCRATSATCQKSRATLLVCPKSIVGVWEEMIEHHWKGSNAKWWKDSTEVLRPQDRPLIVYNHYEKQKEEKIDKLKNASIVITTYDALTLSHRKKGLLHRMLFYRVVLDEGHHICNSKTQRFKAVEALHKRHVHVLTGTPVQNHLSELYAYAKLFNLPSGLTSQPFFEGYITSPALLGNTTATRKFGEVFSLRRFKKDLGDVNLPSKTVKVFWLSKRMLIEALEGVEDRSLVPWTSSTAGAEDDKESRAEWLTTFKTRRKHWWAKKYRPITAKESIKMKWFRFFLEKQAHGKIVIFHHWKHTAKIADKILKEMQYGVVYLKANMSIEDRVSYNDKFNKDAKRKLCLLASMKVGGEGLSMVGASACVFLDLMWNPAWHAQAMDRLHRQGQTNPVTVYMPMIRATYEEEIWLRQDAKRGFLNLIYPKDPPGKLRLCDYPPELLQWLRDNPDPQEEGNENDEVEDMDMIGGY</sequence>
<organism evidence="8 9">
    <name type="scientific">Kwoniella mangroviensis CBS 10435</name>
    <dbReference type="NCBI Taxonomy" id="1331196"/>
    <lineage>
        <taxon>Eukaryota</taxon>
        <taxon>Fungi</taxon>
        <taxon>Dikarya</taxon>
        <taxon>Basidiomycota</taxon>
        <taxon>Agaricomycotina</taxon>
        <taxon>Tremellomycetes</taxon>
        <taxon>Tremellales</taxon>
        <taxon>Cryptococcaceae</taxon>
        <taxon>Kwoniella</taxon>
    </lineage>
</organism>
<dbReference type="OrthoDB" id="448448at2759"/>
<dbReference type="GO" id="GO:0016787">
    <property type="term" value="F:hydrolase activity"/>
    <property type="evidence" value="ECO:0007669"/>
    <property type="project" value="UniProtKB-KW"/>
</dbReference>
<keyword evidence="2" id="KW-0378">Hydrolase</keyword>
<dbReference type="Gene3D" id="3.40.50.10810">
    <property type="entry name" value="Tandem AAA-ATPase domain"/>
    <property type="match status" value="1"/>
</dbReference>
<evidence type="ECO:0000256" key="2">
    <source>
        <dbReference type="ARBA" id="ARBA00022801"/>
    </source>
</evidence>
<gene>
    <name evidence="8" type="ORF">L486_05883</name>
</gene>
<dbReference type="InterPro" id="IPR001650">
    <property type="entry name" value="Helicase_C-like"/>
</dbReference>
<dbReference type="GO" id="GO:0005524">
    <property type="term" value="F:ATP binding"/>
    <property type="evidence" value="ECO:0007669"/>
    <property type="project" value="UniProtKB-KW"/>
</dbReference>
<dbReference type="GO" id="GO:0006281">
    <property type="term" value="P:DNA repair"/>
    <property type="evidence" value="ECO:0007669"/>
    <property type="project" value="TreeGrafter"/>
</dbReference>
<dbReference type="PROSITE" id="PS51194">
    <property type="entry name" value="HELICASE_CTER"/>
    <property type="match status" value="1"/>
</dbReference>
<dbReference type="InterPro" id="IPR027417">
    <property type="entry name" value="P-loop_NTPase"/>
</dbReference>
<dbReference type="InterPro" id="IPR014001">
    <property type="entry name" value="Helicase_ATP-bd"/>
</dbReference>
<dbReference type="Pfam" id="PF00176">
    <property type="entry name" value="SNF2-rel_dom"/>
    <property type="match status" value="1"/>
</dbReference>
<dbReference type="SUPFAM" id="SSF52540">
    <property type="entry name" value="P-loop containing nucleoside triphosphate hydrolases"/>
    <property type="match status" value="2"/>
</dbReference>
<dbReference type="InterPro" id="IPR050628">
    <property type="entry name" value="SNF2_RAD54_helicase_TF"/>
</dbReference>
<evidence type="ECO:0000313" key="8">
    <source>
        <dbReference type="EMBL" id="OCF57026.1"/>
    </source>
</evidence>
<dbReference type="STRING" id="1331196.A0A1B9IN49"/>
<keyword evidence="4" id="KW-0067">ATP-binding</keyword>
<evidence type="ECO:0000313" key="9">
    <source>
        <dbReference type="Proteomes" id="UP000092583"/>
    </source>
</evidence>
<dbReference type="GO" id="GO:0008094">
    <property type="term" value="F:ATP-dependent activity, acting on DNA"/>
    <property type="evidence" value="ECO:0007669"/>
    <property type="project" value="TreeGrafter"/>
</dbReference>
<dbReference type="InterPro" id="IPR049730">
    <property type="entry name" value="SNF2/RAD54-like_C"/>
</dbReference>